<gene>
    <name evidence="2" type="ORF">GCM10009789_45480</name>
</gene>
<dbReference type="InterPro" id="IPR029063">
    <property type="entry name" value="SAM-dependent_MTases_sf"/>
</dbReference>
<dbReference type="CDD" id="cd02440">
    <property type="entry name" value="AdoMet_MTases"/>
    <property type="match status" value="1"/>
</dbReference>
<organism evidence="2 3">
    <name type="scientific">Kribbella sancticallisti</name>
    <dbReference type="NCBI Taxonomy" id="460087"/>
    <lineage>
        <taxon>Bacteria</taxon>
        <taxon>Bacillati</taxon>
        <taxon>Actinomycetota</taxon>
        <taxon>Actinomycetes</taxon>
        <taxon>Propionibacteriales</taxon>
        <taxon>Kribbellaceae</taxon>
        <taxon>Kribbella</taxon>
    </lineage>
</organism>
<dbReference type="Pfam" id="PF13649">
    <property type="entry name" value="Methyltransf_25"/>
    <property type="match status" value="1"/>
</dbReference>
<evidence type="ECO:0000313" key="3">
    <source>
        <dbReference type="Proteomes" id="UP001500393"/>
    </source>
</evidence>
<reference evidence="3" key="1">
    <citation type="journal article" date="2019" name="Int. J. Syst. Evol. Microbiol.">
        <title>The Global Catalogue of Microorganisms (GCM) 10K type strain sequencing project: providing services to taxonomists for standard genome sequencing and annotation.</title>
        <authorList>
            <consortium name="The Broad Institute Genomics Platform"/>
            <consortium name="The Broad Institute Genome Sequencing Center for Infectious Disease"/>
            <person name="Wu L."/>
            <person name="Ma J."/>
        </authorList>
    </citation>
    <scope>NUCLEOTIDE SEQUENCE [LARGE SCALE GENOMIC DNA]</scope>
    <source>
        <strain evidence="3">JCM 14969</strain>
    </source>
</reference>
<dbReference type="GO" id="GO:0032259">
    <property type="term" value="P:methylation"/>
    <property type="evidence" value="ECO:0007669"/>
    <property type="project" value="UniProtKB-KW"/>
</dbReference>
<accession>A0ABP4PNV5</accession>
<keyword evidence="3" id="KW-1185">Reference proteome</keyword>
<dbReference type="InterPro" id="IPR041698">
    <property type="entry name" value="Methyltransf_25"/>
</dbReference>
<dbReference type="RefSeq" id="WP_344217025.1">
    <property type="nucleotide sequence ID" value="NZ_BAAAOS010000031.1"/>
</dbReference>
<dbReference type="Proteomes" id="UP001500393">
    <property type="component" value="Unassembled WGS sequence"/>
</dbReference>
<keyword evidence="2" id="KW-0808">Transferase</keyword>
<dbReference type="GO" id="GO:0008168">
    <property type="term" value="F:methyltransferase activity"/>
    <property type="evidence" value="ECO:0007669"/>
    <property type="project" value="UniProtKB-KW"/>
</dbReference>
<dbReference type="Gene3D" id="3.40.50.150">
    <property type="entry name" value="Vaccinia Virus protein VP39"/>
    <property type="match status" value="1"/>
</dbReference>
<protein>
    <submittedName>
        <fullName evidence="2">Class I SAM-dependent methyltransferase</fullName>
    </submittedName>
</protein>
<sequence>MDEIRRINKAVWSAGEWDEVAALIAAAGPRLLDEVPVGAGMEVLDVATGSGSSVAIQAALRGATVTASDLTPAHFEAGRRRAADAGVSIDWVEADAEDLPFDDGRFDRVFSTFGHMFAPDQQRAADELVRVCKPGGIVALATWTPAGYSGQLFGVIDRHLPPSPETRSPVLWGDPEEVTRLLPGLDLDFHLDHILFKSPSAEARVRFYEEKFGPLVMARQVLGDRWPELRADVVAFDEEWNTATDGTLEISAEYLVTIGRKPA</sequence>
<name>A0ABP4PNV5_9ACTN</name>
<dbReference type="SUPFAM" id="SSF53335">
    <property type="entry name" value="S-adenosyl-L-methionine-dependent methyltransferases"/>
    <property type="match status" value="1"/>
</dbReference>
<dbReference type="PANTHER" id="PTHR43591">
    <property type="entry name" value="METHYLTRANSFERASE"/>
    <property type="match status" value="1"/>
</dbReference>
<feature type="domain" description="Methyltransferase" evidence="1">
    <location>
        <begin position="43"/>
        <end position="136"/>
    </location>
</feature>
<dbReference type="EMBL" id="BAAAOS010000031">
    <property type="protein sequence ID" value="GAA1586789.1"/>
    <property type="molecule type" value="Genomic_DNA"/>
</dbReference>
<evidence type="ECO:0000313" key="2">
    <source>
        <dbReference type="EMBL" id="GAA1586789.1"/>
    </source>
</evidence>
<keyword evidence="2" id="KW-0489">Methyltransferase</keyword>
<comment type="caution">
    <text evidence="2">The sequence shown here is derived from an EMBL/GenBank/DDBJ whole genome shotgun (WGS) entry which is preliminary data.</text>
</comment>
<evidence type="ECO:0000259" key="1">
    <source>
        <dbReference type="Pfam" id="PF13649"/>
    </source>
</evidence>
<dbReference type="PANTHER" id="PTHR43591:SF24">
    <property type="entry name" value="2-METHOXY-6-POLYPRENYL-1,4-BENZOQUINOL METHYLASE, MITOCHONDRIAL"/>
    <property type="match status" value="1"/>
</dbReference>
<proteinExistence type="predicted"/>